<name>A0A7J6SKL3_PEROL</name>
<dbReference type="EMBL" id="JABANM010014323">
    <property type="protein sequence ID" value="KAF4732816.1"/>
    <property type="molecule type" value="Genomic_DNA"/>
</dbReference>
<accession>A0A7J6SKL3</accession>
<evidence type="ECO:0000313" key="2">
    <source>
        <dbReference type="Proteomes" id="UP000574390"/>
    </source>
</evidence>
<proteinExistence type="predicted"/>
<keyword evidence="1" id="KW-0808">Transferase</keyword>
<protein>
    <submittedName>
        <fullName evidence="1">Phosphatidylinositol 4-kinase beta</fullName>
    </submittedName>
</protein>
<dbReference type="AlphaFoldDB" id="A0A7J6SKL3"/>
<keyword evidence="1" id="KW-0418">Kinase</keyword>
<comment type="caution">
    <text evidence="1">The sequence shown here is derived from an EMBL/GenBank/DDBJ whole genome shotgun (WGS) entry which is preliminary data.</text>
</comment>
<evidence type="ECO:0000313" key="1">
    <source>
        <dbReference type="EMBL" id="KAF4732816.1"/>
    </source>
</evidence>
<reference evidence="1 2" key="1">
    <citation type="submission" date="2020-04" db="EMBL/GenBank/DDBJ databases">
        <title>Perkinsus olseni comparative genomics.</title>
        <authorList>
            <person name="Bogema D.R."/>
        </authorList>
    </citation>
    <scope>NUCLEOTIDE SEQUENCE [LARGE SCALE GENOMIC DNA]</scope>
    <source>
        <strain evidence="1">ATCC PRA-205</strain>
    </source>
</reference>
<dbReference type="Proteomes" id="UP000574390">
    <property type="component" value="Unassembled WGS sequence"/>
</dbReference>
<dbReference type="GO" id="GO:0016301">
    <property type="term" value="F:kinase activity"/>
    <property type="evidence" value="ECO:0007669"/>
    <property type="project" value="UniProtKB-KW"/>
</dbReference>
<organism evidence="1 2">
    <name type="scientific">Perkinsus olseni</name>
    <name type="common">Perkinsus atlanticus</name>
    <dbReference type="NCBI Taxonomy" id="32597"/>
    <lineage>
        <taxon>Eukaryota</taxon>
        <taxon>Sar</taxon>
        <taxon>Alveolata</taxon>
        <taxon>Perkinsozoa</taxon>
        <taxon>Perkinsea</taxon>
        <taxon>Perkinsida</taxon>
        <taxon>Perkinsidae</taxon>
        <taxon>Perkinsus</taxon>
    </lineage>
</organism>
<gene>
    <name evidence="1" type="primary">PI4KB_8</name>
    <name evidence="1" type="ORF">FOZ62_019846</name>
</gene>
<sequence>MVSKPETANERRPGLHSAIIAANRAARNNTRWKPTCFAPLKAWMAGCIPKLKRGGEDSKALMDVEVEDEESSDSDVCDDFAEGVEREESDMTNIYSHMRYLDDLDLGRGKDFLTDELYEMKIECIDFYLPQFVYASLKKEISPELQEFLLKESSQWMGLAIKMHWLYQAIVGDGVAVTGKEMHVEAARMMKACEEAVLAADKPLKDWPYDVVMPVFTKRHGGQSGRETVAFYVKAFNSDIVDYRLKRQLLMFQFQRYMFNTVTGAARSAKFSQMSNPLAEKPMRR</sequence>